<dbReference type="EC" id="5.4.99.-" evidence="5"/>
<dbReference type="InterPro" id="IPR050343">
    <property type="entry name" value="RsuA_PseudoU_synthase"/>
</dbReference>
<evidence type="ECO:0000313" key="8">
    <source>
        <dbReference type="Proteomes" id="UP000054623"/>
    </source>
</evidence>
<name>A0A0W1JDF4_DESHA</name>
<dbReference type="GO" id="GO:0000455">
    <property type="term" value="P:enzyme-directed rRNA pseudouridine synthesis"/>
    <property type="evidence" value="ECO:0007669"/>
    <property type="project" value="UniProtKB-ARBA"/>
</dbReference>
<dbReference type="FunFam" id="3.10.290.10:FF:000003">
    <property type="entry name" value="Pseudouridine synthase"/>
    <property type="match status" value="1"/>
</dbReference>
<dbReference type="InterPro" id="IPR020094">
    <property type="entry name" value="TruA/RsuA/RluB/E/F_N"/>
</dbReference>
<feature type="domain" description="RNA-binding S4" evidence="6">
    <location>
        <begin position="16"/>
        <end position="77"/>
    </location>
</feature>
<dbReference type="InterPro" id="IPR036986">
    <property type="entry name" value="S4_RNA-bd_sf"/>
</dbReference>
<dbReference type="InterPro" id="IPR002942">
    <property type="entry name" value="S4_RNA-bd"/>
</dbReference>
<evidence type="ECO:0000259" key="6">
    <source>
        <dbReference type="SMART" id="SM00363"/>
    </source>
</evidence>
<evidence type="ECO:0000256" key="4">
    <source>
        <dbReference type="PROSITE-ProRule" id="PRU00182"/>
    </source>
</evidence>
<dbReference type="Gene3D" id="3.30.70.1560">
    <property type="entry name" value="Alpha-L RNA-binding motif"/>
    <property type="match status" value="1"/>
</dbReference>
<gene>
    <name evidence="7" type="ORF">AT727_11115</name>
</gene>
<dbReference type="PANTHER" id="PTHR47683:SF2">
    <property type="entry name" value="RNA-BINDING S4 DOMAIN-CONTAINING PROTEIN"/>
    <property type="match status" value="1"/>
</dbReference>
<dbReference type="PROSITE" id="PS01149">
    <property type="entry name" value="PSI_RSU"/>
    <property type="match status" value="1"/>
</dbReference>
<dbReference type="InterPro" id="IPR006145">
    <property type="entry name" value="PsdUridine_synth_RsuA/RluA"/>
</dbReference>
<dbReference type="CDD" id="cd00165">
    <property type="entry name" value="S4"/>
    <property type="match status" value="1"/>
</dbReference>
<dbReference type="SUPFAM" id="SSF55174">
    <property type="entry name" value="Alpha-L RNA-binding motif"/>
    <property type="match status" value="1"/>
</dbReference>
<evidence type="ECO:0000256" key="5">
    <source>
        <dbReference type="RuleBase" id="RU003887"/>
    </source>
</evidence>
<dbReference type="GO" id="GO:0120159">
    <property type="term" value="F:rRNA pseudouridine synthase activity"/>
    <property type="evidence" value="ECO:0007669"/>
    <property type="project" value="UniProtKB-ARBA"/>
</dbReference>
<dbReference type="OrthoDB" id="9807213at2"/>
<comment type="similarity">
    <text evidence="1 5">Belongs to the pseudouridine synthase RsuA family.</text>
</comment>
<dbReference type="InterPro" id="IPR042092">
    <property type="entry name" value="PsdUridine_s_RsuA/RluB/E/F_cat"/>
</dbReference>
<evidence type="ECO:0000256" key="1">
    <source>
        <dbReference type="ARBA" id="ARBA00008348"/>
    </source>
</evidence>
<reference evidence="7 8" key="1">
    <citation type="submission" date="2015-12" db="EMBL/GenBank/DDBJ databases">
        <title>Draft Genome Sequence of Desulfitobacterium hafniense Strain DH, a Sulfate-reducing Bacterium Isolated from Paddy Soils.</title>
        <authorList>
            <person name="Bao P."/>
            <person name="Zhang X."/>
            <person name="Li G."/>
        </authorList>
    </citation>
    <scope>NUCLEOTIDE SEQUENCE [LARGE SCALE GENOMIC DNA]</scope>
    <source>
        <strain evidence="7 8">DH</strain>
    </source>
</reference>
<dbReference type="CDD" id="cd02870">
    <property type="entry name" value="PseudoU_synth_RsuA_like"/>
    <property type="match status" value="1"/>
</dbReference>
<dbReference type="InterPro" id="IPR020103">
    <property type="entry name" value="PsdUridine_synth_cat_dom_sf"/>
</dbReference>
<dbReference type="Proteomes" id="UP000054623">
    <property type="component" value="Unassembled WGS sequence"/>
</dbReference>
<evidence type="ECO:0000256" key="2">
    <source>
        <dbReference type="ARBA" id="ARBA00022884"/>
    </source>
</evidence>
<organism evidence="7 8">
    <name type="scientific">Desulfitobacterium hafniense</name>
    <name type="common">Desulfitobacterium frappieri</name>
    <dbReference type="NCBI Taxonomy" id="49338"/>
    <lineage>
        <taxon>Bacteria</taxon>
        <taxon>Bacillati</taxon>
        <taxon>Bacillota</taxon>
        <taxon>Clostridia</taxon>
        <taxon>Eubacteriales</taxon>
        <taxon>Desulfitobacteriaceae</taxon>
        <taxon>Desulfitobacterium</taxon>
    </lineage>
</organism>
<comment type="caution">
    <text evidence="7">The sequence shown here is derived from an EMBL/GenBank/DDBJ whole genome shotgun (WGS) entry which is preliminary data.</text>
</comment>
<dbReference type="InterPro" id="IPR018496">
    <property type="entry name" value="PsdUridine_synth_RsuA/RluB_CS"/>
</dbReference>
<dbReference type="FunFam" id="3.30.70.1560:FF:000001">
    <property type="entry name" value="Pseudouridine synthase"/>
    <property type="match status" value="1"/>
</dbReference>
<dbReference type="SMART" id="SM00363">
    <property type="entry name" value="S4"/>
    <property type="match status" value="1"/>
</dbReference>
<dbReference type="InterPro" id="IPR000748">
    <property type="entry name" value="PsdUridine_synth_RsuA/RluB/E/F"/>
</dbReference>
<evidence type="ECO:0000256" key="3">
    <source>
        <dbReference type="ARBA" id="ARBA00023235"/>
    </source>
</evidence>
<protein>
    <recommendedName>
        <fullName evidence="5">Pseudouridine synthase</fullName>
        <ecNumber evidence="5">5.4.99.-</ecNumber>
    </recommendedName>
</protein>
<dbReference type="Gene3D" id="3.10.290.10">
    <property type="entry name" value="RNA-binding S4 domain"/>
    <property type="match status" value="1"/>
</dbReference>
<dbReference type="PANTHER" id="PTHR47683">
    <property type="entry name" value="PSEUDOURIDINE SYNTHASE FAMILY PROTEIN-RELATED"/>
    <property type="match status" value="1"/>
</dbReference>
<dbReference type="Pfam" id="PF00849">
    <property type="entry name" value="PseudoU_synth_2"/>
    <property type="match status" value="1"/>
</dbReference>
<dbReference type="Pfam" id="PF01479">
    <property type="entry name" value="S4"/>
    <property type="match status" value="1"/>
</dbReference>
<dbReference type="PROSITE" id="PS50889">
    <property type="entry name" value="S4"/>
    <property type="match status" value="1"/>
</dbReference>
<proteinExistence type="inferred from homology"/>
<keyword evidence="2 4" id="KW-0694">RNA-binding</keyword>
<dbReference type="GO" id="GO:0003723">
    <property type="term" value="F:RNA binding"/>
    <property type="evidence" value="ECO:0007669"/>
    <property type="project" value="UniProtKB-KW"/>
</dbReference>
<dbReference type="RefSeq" id="WP_058491793.1">
    <property type="nucleotide sequence ID" value="NZ_LOCK01000061.1"/>
</dbReference>
<sequence length="257" mass="29148">MDLNRNNERGRPRQEERLQKVLAQAGIASRRHAEDIILQGRVQVNGEVIRTLGTKVVSTDRIVVDGRPLSIPQNDYAYYLLHKPTGYITSVTDPQGRKTVMELMPKIPRRVYPVGRLDYDTSGLLLLTNDGDLAHRLMHPSYGVEKTYRVEVGEKIPEQALKRLEKGVLLEDGKTAPARIREVSPKGRGSLPTYEITIHEGRNRQVRRMFKAVGFPLSTLKRLRFGPLELDQSLAPGAFRTLSKTEIQHLRRAVKLT</sequence>
<dbReference type="NCBIfam" id="TIGR00093">
    <property type="entry name" value="pseudouridine synthase"/>
    <property type="match status" value="1"/>
</dbReference>
<accession>A0A0W1JDF4</accession>
<evidence type="ECO:0000313" key="7">
    <source>
        <dbReference type="EMBL" id="KTE89889.1"/>
    </source>
</evidence>
<dbReference type="SUPFAM" id="SSF55120">
    <property type="entry name" value="Pseudouridine synthase"/>
    <property type="match status" value="1"/>
</dbReference>
<dbReference type="GO" id="GO:0005829">
    <property type="term" value="C:cytosol"/>
    <property type="evidence" value="ECO:0007669"/>
    <property type="project" value="UniProtKB-ARBA"/>
</dbReference>
<dbReference type="AlphaFoldDB" id="A0A0W1JDF4"/>
<dbReference type="Gene3D" id="3.30.70.580">
    <property type="entry name" value="Pseudouridine synthase I, catalytic domain, N-terminal subdomain"/>
    <property type="match status" value="1"/>
</dbReference>
<keyword evidence="3 5" id="KW-0413">Isomerase</keyword>
<dbReference type="EMBL" id="LOCK01000061">
    <property type="protein sequence ID" value="KTE89889.1"/>
    <property type="molecule type" value="Genomic_DNA"/>
</dbReference>